<sequence>MEKHHPQWLFIANPPYCLQINRPPQAEPVPVQLDWRPVRKKVSRLSLSVGRECRWLGDGDFTVFRLTKAQWQAVVEGNAEVHPEQWEPMPFTLSELAVHPEFATFTAVGMTEAGKCEN</sequence>
<protein>
    <submittedName>
        <fullName evidence="1">Uncharacterized protein</fullName>
    </submittedName>
</protein>
<reference evidence="1" key="1">
    <citation type="submission" date="2013-07" db="EMBL/GenBank/DDBJ databases">
        <title>Sub-species coevolution in mutualistic symbiosis.</title>
        <authorList>
            <person name="Murfin K."/>
            <person name="Klassen J."/>
            <person name="Lee M."/>
            <person name="Forst S."/>
            <person name="Stock P."/>
            <person name="Goodrich-Blair H."/>
        </authorList>
    </citation>
    <scope>NUCLEOTIDE SEQUENCE [LARGE SCALE GENOMIC DNA]</scope>
    <source>
        <strain evidence="1">Kraussei Becker Underwood</strain>
    </source>
</reference>
<evidence type="ECO:0000313" key="2">
    <source>
        <dbReference type="Proteomes" id="UP000028493"/>
    </source>
</evidence>
<name>A0A077PR54_XENBV</name>
<gene>
    <name evidence="1" type="ORF">XBKB1_940009</name>
</gene>
<dbReference type="RefSeq" id="WP_038193986.1">
    <property type="nucleotide sequence ID" value="NZ_CAWLXS010000093.1"/>
</dbReference>
<dbReference type="EMBL" id="CBSZ010000433">
    <property type="protein sequence ID" value="CDH26780.1"/>
    <property type="molecule type" value="Genomic_DNA"/>
</dbReference>
<evidence type="ECO:0000313" key="1">
    <source>
        <dbReference type="EMBL" id="CDH26780.1"/>
    </source>
</evidence>
<organism evidence="1 2">
    <name type="scientific">Xenorhabdus bovienii str. kraussei Becker Underwood</name>
    <dbReference type="NCBI Taxonomy" id="1398204"/>
    <lineage>
        <taxon>Bacteria</taxon>
        <taxon>Pseudomonadati</taxon>
        <taxon>Pseudomonadota</taxon>
        <taxon>Gammaproteobacteria</taxon>
        <taxon>Enterobacterales</taxon>
        <taxon>Morganellaceae</taxon>
        <taxon>Xenorhabdus</taxon>
    </lineage>
</organism>
<dbReference type="AlphaFoldDB" id="A0A077PR54"/>
<accession>A0A077PR54</accession>
<dbReference type="HOGENOM" id="CLU_2072234_0_0_6"/>
<proteinExistence type="predicted"/>
<comment type="caution">
    <text evidence="1">The sequence shown here is derived from an EMBL/GenBank/DDBJ whole genome shotgun (WGS) entry which is preliminary data.</text>
</comment>
<dbReference type="Proteomes" id="UP000028493">
    <property type="component" value="Unassembled WGS sequence"/>
</dbReference>